<dbReference type="GO" id="GO:0005886">
    <property type="term" value="C:plasma membrane"/>
    <property type="evidence" value="ECO:0007669"/>
    <property type="project" value="UniProtKB-SubCell"/>
</dbReference>
<dbReference type="GO" id="GO:0008324">
    <property type="term" value="F:monoatomic cation transmembrane transporter activity"/>
    <property type="evidence" value="ECO:0007669"/>
    <property type="project" value="InterPro"/>
</dbReference>
<name>F6EFA9_HOYSD</name>
<protein>
    <submittedName>
        <fullName evidence="7">Na+/H+ ion antiporter family protein</fullName>
    </submittedName>
</protein>
<dbReference type="PANTHER" id="PTHR34584:SF1">
    <property type="entry name" value="NA(+)_H(+) ANTIPORTER SUBUNIT E1"/>
    <property type="match status" value="1"/>
</dbReference>
<dbReference type="OrthoDB" id="3837866at2"/>
<evidence type="ECO:0000313" key="8">
    <source>
        <dbReference type="Proteomes" id="UP000009235"/>
    </source>
</evidence>
<dbReference type="InterPro" id="IPR002758">
    <property type="entry name" value="Cation_antiport_E"/>
</dbReference>
<evidence type="ECO:0000256" key="1">
    <source>
        <dbReference type="ARBA" id="ARBA00004651"/>
    </source>
</evidence>
<evidence type="ECO:0000256" key="5">
    <source>
        <dbReference type="ARBA" id="ARBA00022989"/>
    </source>
</evidence>
<comment type="subcellular location">
    <subcellularLocation>
        <location evidence="1">Cell membrane</location>
        <topology evidence="1">Multi-pass membrane protein</topology>
    </subcellularLocation>
</comment>
<reference evidence="7 8" key="1">
    <citation type="journal article" date="2011" name="J. Bacteriol.">
        <title>Complete genome sequence of Amycolicicoccus subflavus DQS3-9A1T, an actinomycete isolated from crude oil-polluted soil.</title>
        <authorList>
            <person name="Cai M."/>
            <person name="Chen W.M."/>
            <person name="Nie Y."/>
            <person name="Chi C.Q."/>
            <person name="Wang Y.N."/>
            <person name="Tang Y.Q."/>
            <person name="Li G.Y."/>
            <person name="Wu X.L."/>
        </authorList>
    </citation>
    <scope>NUCLEOTIDE SEQUENCE [LARGE SCALE GENOMIC DNA]</scope>
    <source>
        <strain evidence="8">DSM 45089 / DQS3-9A1</strain>
    </source>
</reference>
<dbReference type="EMBL" id="CP002786">
    <property type="protein sequence ID" value="AEF38688.1"/>
    <property type="molecule type" value="Genomic_DNA"/>
</dbReference>
<evidence type="ECO:0000256" key="6">
    <source>
        <dbReference type="ARBA" id="ARBA00023136"/>
    </source>
</evidence>
<evidence type="ECO:0000256" key="3">
    <source>
        <dbReference type="ARBA" id="ARBA00022475"/>
    </source>
</evidence>
<keyword evidence="3" id="KW-1003">Cell membrane</keyword>
<comment type="similarity">
    <text evidence="2">Belongs to the CPA3 antiporters (TC 2.A.63) subunit E family.</text>
</comment>
<evidence type="ECO:0000256" key="2">
    <source>
        <dbReference type="ARBA" id="ARBA00006228"/>
    </source>
</evidence>
<proteinExistence type="inferred from homology"/>
<evidence type="ECO:0000313" key="7">
    <source>
        <dbReference type="EMBL" id="AEF38688.1"/>
    </source>
</evidence>
<gene>
    <name evidence="7" type="ordered locus">AS9A_0228</name>
</gene>
<dbReference type="Pfam" id="PF01899">
    <property type="entry name" value="MNHE"/>
    <property type="match status" value="1"/>
</dbReference>
<dbReference type="PANTHER" id="PTHR34584">
    <property type="entry name" value="NA(+)/H(+) ANTIPORTER SUBUNIT E1"/>
    <property type="match status" value="1"/>
</dbReference>
<sequence length="135" mass="14752">MSTTLTWPFRALSFVLYYIWELTKSNVAVGWDIVTPGTRMSAGIVRLPLRCSTDLEITMLANLISLTPGTLTLSVQNDPPVLYVHGMYAADKDAFKAELYEAERRLLHAMRRNGEMGAIPSTAGTKKTNSAGGAS</sequence>
<keyword evidence="5" id="KW-1133">Transmembrane helix</keyword>
<keyword evidence="6" id="KW-0472">Membrane</keyword>
<dbReference type="AlphaFoldDB" id="F6EFA9"/>
<dbReference type="eggNOG" id="COG1863">
    <property type="taxonomic scope" value="Bacteria"/>
</dbReference>
<dbReference type="RefSeq" id="WP_013805040.1">
    <property type="nucleotide sequence ID" value="NC_015564.1"/>
</dbReference>
<evidence type="ECO:0000256" key="4">
    <source>
        <dbReference type="ARBA" id="ARBA00022692"/>
    </source>
</evidence>
<keyword evidence="8" id="KW-1185">Reference proteome</keyword>
<keyword evidence="4" id="KW-0812">Transmembrane</keyword>
<dbReference type="HOGENOM" id="CLU_086615_6_0_11"/>
<dbReference type="KEGG" id="asd:AS9A_0228"/>
<organism evidence="7 8">
    <name type="scientific">Hoyosella subflava (strain DSM 45089 / JCM 17490 / NBRC 109087 / DQS3-9A1)</name>
    <name type="common">Amycolicicoccus subflavus</name>
    <dbReference type="NCBI Taxonomy" id="443218"/>
    <lineage>
        <taxon>Bacteria</taxon>
        <taxon>Bacillati</taxon>
        <taxon>Actinomycetota</taxon>
        <taxon>Actinomycetes</taxon>
        <taxon>Mycobacteriales</taxon>
        <taxon>Hoyosellaceae</taxon>
        <taxon>Hoyosella</taxon>
    </lineage>
</organism>
<accession>F6EFA9</accession>
<dbReference type="Proteomes" id="UP000009235">
    <property type="component" value="Chromosome"/>
</dbReference>
<dbReference type="STRING" id="443218.AS9A_0228"/>